<protein>
    <submittedName>
        <fullName evidence="4">Uncharacterized protein LOC130511109</fullName>
    </submittedName>
</protein>
<dbReference type="AlphaFoldDB" id="A0A9W3DJ68"/>
<dbReference type="CDD" id="cd01650">
    <property type="entry name" value="RT_nLTR_like"/>
    <property type="match status" value="1"/>
</dbReference>
<evidence type="ECO:0000259" key="1">
    <source>
        <dbReference type="Pfam" id="PF00078"/>
    </source>
</evidence>
<evidence type="ECO:0000313" key="4">
    <source>
        <dbReference type="RefSeq" id="XP_056863930.1"/>
    </source>
</evidence>
<keyword evidence="3" id="KW-1185">Reference proteome</keyword>
<reference evidence="3" key="1">
    <citation type="journal article" date="2019" name="Database">
        <title>The radish genome database (RadishGD): an integrated information resource for radish genomics.</title>
        <authorList>
            <person name="Yu H.J."/>
            <person name="Baek S."/>
            <person name="Lee Y.J."/>
            <person name="Cho A."/>
            <person name="Mun J.H."/>
        </authorList>
    </citation>
    <scope>NUCLEOTIDE SEQUENCE [LARGE SCALE GENOMIC DNA]</scope>
    <source>
        <strain evidence="3">cv. WK10039</strain>
    </source>
</reference>
<feature type="domain" description="Reverse transcriptase zinc-binding" evidence="2">
    <location>
        <begin position="597"/>
        <end position="668"/>
    </location>
</feature>
<accession>A0A9W3DJ68</accession>
<reference evidence="4" key="2">
    <citation type="submission" date="2025-08" db="UniProtKB">
        <authorList>
            <consortium name="RefSeq"/>
        </authorList>
    </citation>
    <scope>IDENTIFICATION</scope>
    <source>
        <tissue evidence="4">Leaf</tissue>
    </source>
</reference>
<dbReference type="Pfam" id="PF00078">
    <property type="entry name" value="RVT_1"/>
    <property type="match status" value="1"/>
</dbReference>
<dbReference type="PANTHER" id="PTHR46890:SF48">
    <property type="entry name" value="RNA-DIRECTED DNA POLYMERASE"/>
    <property type="match status" value="1"/>
</dbReference>
<name>A0A9W3DJ68_RAPSA</name>
<evidence type="ECO:0000313" key="3">
    <source>
        <dbReference type="Proteomes" id="UP000504610"/>
    </source>
</evidence>
<sequence length="692" mass="80270">MEERNAIRDDLHQAYLEEETYWKQKSIITWLRSGDRNTRYFHAITKARRVRNTINSIQDDQGVIRRGQKEVADVATKYFQNLYASEETNSNLYMEVFSGFRRRVTQEMNDDLTKPVTEEEIQAALFDMGPHRAPGADGFSAAFYQKFWMDCKADLLAQVTSFFNTGILDQQHNHTNLCLIPKVYPPAGMTDFCHIALCNVSYKIISKILVNRLKHHLPDIVSEYQNAFVPGRLISDNIVVAHEIFHSLKVRKRQSNSYMAVKTDITKAYDRLEWRFLKETMQCMGFGERWIQWVMACISTVSYSVLINGVPEEVLSHMCIRAMEDRSLLGVKIAAQAPSVNHLLFADDSLFFSLANQKAARRLKEIFTKYEAVSGKYLGLPEQFGSKKGEMFAYIVDKVKQVVQGWKQKHLTQGGKEERLEVYIGMHGTESVYLRKKEQPNCLMARVLRARYFPDGDIFKATLKTKSSYAWKSILHGRELLVKGMRYIIGDGMTTNMWTDSWLNLHPPRPPRPQREVNPHSKVSDYFNASRTGWNIDKLREDVVHEDIEKILALKISDKAKQDLLGWHYNDNGLYSVKSGYWLATHLPDHNHIIPTYGSVDLKKQLWKTKVPAKLQHFLWRISSRCIATGNNLRRRHVTTDVICKRCWLEKETEEHLFFTCPYAKKIWRGAGIANPVIDRSPYMDIMENMEE</sequence>
<dbReference type="KEGG" id="rsz:130511109"/>
<evidence type="ECO:0000259" key="2">
    <source>
        <dbReference type="Pfam" id="PF13966"/>
    </source>
</evidence>
<dbReference type="InterPro" id="IPR000477">
    <property type="entry name" value="RT_dom"/>
</dbReference>
<dbReference type="Proteomes" id="UP000504610">
    <property type="component" value="Chromosome 4"/>
</dbReference>
<proteinExistence type="predicted"/>
<dbReference type="GeneID" id="130511109"/>
<dbReference type="RefSeq" id="XP_056863930.1">
    <property type="nucleotide sequence ID" value="XM_057007950.1"/>
</dbReference>
<dbReference type="Pfam" id="PF13966">
    <property type="entry name" value="zf-RVT"/>
    <property type="match status" value="1"/>
</dbReference>
<gene>
    <name evidence="4" type="primary">LOC130511109</name>
</gene>
<dbReference type="InterPro" id="IPR026960">
    <property type="entry name" value="RVT-Znf"/>
</dbReference>
<dbReference type="InterPro" id="IPR052343">
    <property type="entry name" value="Retrotransposon-Effector_Assoc"/>
</dbReference>
<organism evidence="3 4">
    <name type="scientific">Raphanus sativus</name>
    <name type="common">Radish</name>
    <name type="synonym">Raphanus raphanistrum var. sativus</name>
    <dbReference type="NCBI Taxonomy" id="3726"/>
    <lineage>
        <taxon>Eukaryota</taxon>
        <taxon>Viridiplantae</taxon>
        <taxon>Streptophyta</taxon>
        <taxon>Embryophyta</taxon>
        <taxon>Tracheophyta</taxon>
        <taxon>Spermatophyta</taxon>
        <taxon>Magnoliopsida</taxon>
        <taxon>eudicotyledons</taxon>
        <taxon>Gunneridae</taxon>
        <taxon>Pentapetalae</taxon>
        <taxon>rosids</taxon>
        <taxon>malvids</taxon>
        <taxon>Brassicales</taxon>
        <taxon>Brassicaceae</taxon>
        <taxon>Brassiceae</taxon>
        <taxon>Raphanus</taxon>
    </lineage>
</organism>
<dbReference type="OrthoDB" id="1113524at2759"/>
<dbReference type="PANTHER" id="PTHR46890">
    <property type="entry name" value="NON-LTR RETROLELEMENT REVERSE TRANSCRIPTASE-LIKE PROTEIN-RELATED"/>
    <property type="match status" value="1"/>
</dbReference>
<feature type="domain" description="Reverse transcriptase" evidence="1">
    <location>
        <begin position="194"/>
        <end position="370"/>
    </location>
</feature>